<dbReference type="Proteomes" id="UP000077266">
    <property type="component" value="Unassembled WGS sequence"/>
</dbReference>
<protein>
    <submittedName>
        <fullName evidence="1">Uncharacterized protein</fullName>
    </submittedName>
</protein>
<dbReference type="Gene3D" id="1.20.1280.50">
    <property type="match status" value="1"/>
</dbReference>
<evidence type="ECO:0000313" key="1">
    <source>
        <dbReference type="EMBL" id="KZV81252.1"/>
    </source>
</evidence>
<organism evidence="1 2">
    <name type="scientific">Exidia glandulosa HHB12029</name>
    <dbReference type="NCBI Taxonomy" id="1314781"/>
    <lineage>
        <taxon>Eukaryota</taxon>
        <taxon>Fungi</taxon>
        <taxon>Dikarya</taxon>
        <taxon>Basidiomycota</taxon>
        <taxon>Agaricomycotina</taxon>
        <taxon>Agaricomycetes</taxon>
        <taxon>Auriculariales</taxon>
        <taxon>Exidiaceae</taxon>
        <taxon>Exidia</taxon>
    </lineage>
</organism>
<dbReference type="SUPFAM" id="SSF81383">
    <property type="entry name" value="F-box domain"/>
    <property type="match status" value="1"/>
</dbReference>
<dbReference type="AlphaFoldDB" id="A0A165BUB7"/>
<keyword evidence="2" id="KW-1185">Reference proteome</keyword>
<sequence>MDDAQRVLCDRMCEWNVSSVAHRLAPELLAICIQVLPLCDRIRASHVSRHWRTVALAFPSIWRDIELGTAHKHALALFRLVLPRSGVAPVDFRYSGSQQAMPRGTLKQLDHLLCDHIHHIRTIEWPGSITSTWFSRPAPLLEAITCDSPDLAQVPEDFLGGVVGRLRSLNLYYLNLPSEICPALTTATHVECGLPWSFRTKNDSDAGHAHLFDQFPKVEVLALRNLRWAHTLPAGPAPSSLRSVSIDANEHSFDFSSVLHGWDLHRVRDVKLRTSDAYAEHFAFIFSDVVALEIYRMRCMLVYRGQTDNGFIRTIVSALAPLPPSDYGPLIAEHAGNTVQIVSGSLQSLTISRVVWSELVALPITLPLLAEVTICVAVYEDYSAPDISELRMQLQTPMLQSIVINAPLGPQDSTTLPSPSRVLGPELPSGSECVEVTAHFGSMVDPETYL</sequence>
<proteinExistence type="predicted"/>
<accession>A0A165BUB7</accession>
<dbReference type="EMBL" id="KV426405">
    <property type="protein sequence ID" value="KZV81252.1"/>
    <property type="molecule type" value="Genomic_DNA"/>
</dbReference>
<gene>
    <name evidence="1" type="ORF">EXIGLDRAFT_755688</name>
</gene>
<dbReference type="OrthoDB" id="3156934at2759"/>
<evidence type="ECO:0000313" key="2">
    <source>
        <dbReference type="Proteomes" id="UP000077266"/>
    </source>
</evidence>
<dbReference type="InterPro" id="IPR036047">
    <property type="entry name" value="F-box-like_dom_sf"/>
</dbReference>
<name>A0A165BUB7_EXIGL</name>
<dbReference type="STRING" id="1314781.A0A165BUB7"/>
<dbReference type="InParanoid" id="A0A165BUB7"/>
<reference evidence="1 2" key="1">
    <citation type="journal article" date="2016" name="Mol. Biol. Evol.">
        <title>Comparative Genomics of Early-Diverging Mushroom-Forming Fungi Provides Insights into the Origins of Lignocellulose Decay Capabilities.</title>
        <authorList>
            <person name="Nagy L.G."/>
            <person name="Riley R."/>
            <person name="Tritt A."/>
            <person name="Adam C."/>
            <person name="Daum C."/>
            <person name="Floudas D."/>
            <person name="Sun H."/>
            <person name="Yadav J.S."/>
            <person name="Pangilinan J."/>
            <person name="Larsson K.H."/>
            <person name="Matsuura K."/>
            <person name="Barry K."/>
            <person name="Labutti K."/>
            <person name="Kuo R."/>
            <person name="Ohm R.A."/>
            <person name="Bhattacharya S.S."/>
            <person name="Shirouzu T."/>
            <person name="Yoshinaga Y."/>
            <person name="Martin F.M."/>
            <person name="Grigoriev I.V."/>
            <person name="Hibbett D.S."/>
        </authorList>
    </citation>
    <scope>NUCLEOTIDE SEQUENCE [LARGE SCALE GENOMIC DNA]</scope>
    <source>
        <strain evidence="1 2">HHB12029</strain>
    </source>
</reference>